<protein>
    <submittedName>
        <fullName evidence="1">Uncharacterized protein</fullName>
    </submittedName>
</protein>
<evidence type="ECO:0000313" key="2">
    <source>
        <dbReference type="Proteomes" id="UP000323129"/>
    </source>
</evidence>
<comment type="caution">
    <text evidence="1">The sequence shown here is derived from an EMBL/GenBank/DDBJ whole genome shotgun (WGS) entry which is preliminary data.</text>
</comment>
<keyword evidence="2" id="KW-1185">Reference proteome</keyword>
<organism evidence="1 2">
    <name type="scientific">Aeromonas veronii</name>
    <dbReference type="NCBI Taxonomy" id="654"/>
    <lineage>
        <taxon>Bacteria</taxon>
        <taxon>Pseudomonadati</taxon>
        <taxon>Pseudomonadota</taxon>
        <taxon>Gammaproteobacteria</taxon>
        <taxon>Aeromonadales</taxon>
        <taxon>Aeromonadaceae</taxon>
        <taxon>Aeromonas</taxon>
    </lineage>
</organism>
<evidence type="ECO:0000313" key="1">
    <source>
        <dbReference type="EMBL" id="TYD39686.1"/>
    </source>
</evidence>
<name>A0ABY3MF45_AERVE</name>
<gene>
    <name evidence="1" type="ORF">CJF24_22815</name>
</gene>
<proteinExistence type="predicted"/>
<dbReference type="Proteomes" id="UP000323129">
    <property type="component" value="Unassembled WGS sequence"/>
</dbReference>
<dbReference type="EMBL" id="NQMC01000172">
    <property type="protein sequence ID" value="TYD39686.1"/>
    <property type="molecule type" value="Genomic_DNA"/>
</dbReference>
<sequence length="65" mass="7868">MWLNHKTDLQTYFTVNVGLHFVQHQPTLFSPTYEIGLNLDKELLDRQFSHSYSFFEQFMTLVCYF</sequence>
<accession>A0ABY3MF45</accession>
<reference evidence="1 2" key="1">
    <citation type="submission" date="2017-08" db="EMBL/GenBank/DDBJ databases">
        <title>Aeromonas veronii bv sobria strain NS22 whole genome sequencing.</title>
        <authorList>
            <person name="Katharios P."/>
            <person name="Ha V.Q."/>
            <person name="Smyrli M."/>
        </authorList>
    </citation>
    <scope>NUCLEOTIDE SEQUENCE [LARGE SCALE GENOMIC DNA]</scope>
    <source>
        <strain evidence="1 2">NS22</strain>
    </source>
</reference>